<dbReference type="InterPro" id="IPR010260">
    <property type="entry name" value="AlpA"/>
</dbReference>
<dbReference type="PANTHER" id="PTHR36154:SF1">
    <property type="entry name" value="DNA-BINDING TRANSCRIPTIONAL ACTIVATOR ALPA"/>
    <property type="match status" value="1"/>
</dbReference>
<organism evidence="2 3">
    <name type="scientific">Pantoea dispersa</name>
    <dbReference type="NCBI Taxonomy" id="59814"/>
    <lineage>
        <taxon>Bacteria</taxon>
        <taxon>Pseudomonadati</taxon>
        <taxon>Pseudomonadota</taxon>
        <taxon>Gammaproteobacteria</taxon>
        <taxon>Enterobacterales</taxon>
        <taxon>Erwiniaceae</taxon>
        <taxon>Pantoea</taxon>
    </lineage>
</organism>
<comment type="caution">
    <text evidence="2">The sequence shown here is derived from an EMBL/GenBank/DDBJ whole genome shotgun (WGS) entry which is preliminary data.</text>
</comment>
<dbReference type="InterPro" id="IPR052931">
    <property type="entry name" value="Prophage_regulatory_activator"/>
</dbReference>
<sequence>MAESLIRLSEVQRRTGYSKAWLYRLMSEKRFPSPVKIGTRSIAFIESEIDAWIEERINASRSATPSLNADKTQHNGSANACKSSSTPERK</sequence>
<dbReference type="Proteomes" id="UP000319715">
    <property type="component" value="Unassembled WGS sequence"/>
</dbReference>
<dbReference type="PANTHER" id="PTHR36154">
    <property type="entry name" value="DNA-BINDING TRANSCRIPTIONAL ACTIVATOR ALPA"/>
    <property type="match status" value="1"/>
</dbReference>
<evidence type="ECO:0000313" key="2">
    <source>
        <dbReference type="EMBL" id="TQC71040.1"/>
    </source>
</evidence>
<dbReference type="Gene3D" id="1.10.238.160">
    <property type="match status" value="1"/>
</dbReference>
<dbReference type="EMBL" id="VICF01000007">
    <property type="protein sequence ID" value="TQC71040.1"/>
    <property type="molecule type" value="Genomic_DNA"/>
</dbReference>
<name>A0ABY2ZV23_9GAMM</name>
<protein>
    <submittedName>
        <fullName evidence="2">AlpA family transcriptional regulator</fullName>
    </submittedName>
</protein>
<feature type="region of interest" description="Disordered" evidence="1">
    <location>
        <begin position="63"/>
        <end position="90"/>
    </location>
</feature>
<proteinExistence type="predicted"/>
<evidence type="ECO:0000313" key="3">
    <source>
        <dbReference type="Proteomes" id="UP000319715"/>
    </source>
</evidence>
<accession>A0ABY2ZV23</accession>
<gene>
    <name evidence="2" type="ORF">FK492_17935</name>
</gene>
<evidence type="ECO:0000256" key="1">
    <source>
        <dbReference type="SAM" id="MobiDB-lite"/>
    </source>
</evidence>
<dbReference type="Pfam" id="PF05930">
    <property type="entry name" value="Phage_AlpA"/>
    <property type="match status" value="1"/>
</dbReference>
<reference evidence="2 3" key="1">
    <citation type="submission" date="2019-06" db="EMBL/GenBank/DDBJ databases">
        <title>Pantoea dispersa Assembly.</title>
        <authorList>
            <person name="Wang J."/>
        </authorList>
    </citation>
    <scope>NUCLEOTIDE SEQUENCE [LARGE SCALE GENOMIC DNA]</scope>
    <source>
        <strain evidence="3">bio</strain>
    </source>
</reference>
<keyword evidence="3" id="KW-1185">Reference proteome</keyword>